<accession>A0A382JCI9</accession>
<proteinExistence type="predicted"/>
<organism evidence="1">
    <name type="scientific">marine metagenome</name>
    <dbReference type="NCBI Taxonomy" id="408172"/>
    <lineage>
        <taxon>unclassified sequences</taxon>
        <taxon>metagenomes</taxon>
        <taxon>ecological metagenomes</taxon>
    </lineage>
</organism>
<feature type="non-terminal residue" evidence="1">
    <location>
        <position position="109"/>
    </location>
</feature>
<name>A0A382JCI9_9ZZZZ</name>
<dbReference type="EMBL" id="UINC01072872">
    <property type="protein sequence ID" value="SVC08823.1"/>
    <property type="molecule type" value="Genomic_DNA"/>
</dbReference>
<evidence type="ECO:0000313" key="1">
    <source>
        <dbReference type="EMBL" id="SVC08823.1"/>
    </source>
</evidence>
<sequence length="109" mass="11902">MLPKKNPLRLNKLQLKTLTLLQELTHSPTTSTAQGDGSFLVSSIPQPHGDHFHIGNGVVHASDATGLKNESVWRALHRKALILSSYPTALMLTVAGVEYDTGLRDIIIH</sequence>
<gene>
    <name evidence="1" type="ORF">METZ01_LOCUS261677</name>
</gene>
<reference evidence="1" key="1">
    <citation type="submission" date="2018-05" db="EMBL/GenBank/DDBJ databases">
        <authorList>
            <person name="Lanie J.A."/>
            <person name="Ng W.-L."/>
            <person name="Kazmierczak K.M."/>
            <person name="Andrzejewski T.M."/>
            <person name="Davidsen T.M."/>
            <person name="Wayne K.J."/>
            <person name="Tettelin H."/>
            <person name="Glass J.I."/>
            <person name="Rusch D."/>
            <person name="Podicherti R."/>
            <person name="Tsui H.-C.T."/>
            <person name="Winkler M.E."/>
        </authorList>
    </citation>
    <scope>NUCLEOTIDE SEQUENCE</scope>
</reference>
<dbReference type="AlphaFoldDB" id="A0A382JCI9"/>
<protein>
    <submittedName>
        <fullName evidence="1">Uncharacterized protein</fullName>
    </submittedName>
</protein>